<proteinExistence type="inferred from homology"/>
<keyword evidence="5 12" id="KW-0472">Membrane</keyword>
<comment type="subcellular location">
    <subcellularLocation>
        <location evidence="12">Cell membrane</location>
        <topology evidence="12">Multi-pass membrane protein</topology>
    </subcellularLocation>
    <subcellularLocation>
        <location evidence="1">Membrane</location>
        <topology evidence="1">Multi-pass membrane protein</topology>
    </subcellularLocation>
</comment>
<dbReference type="GO" id="GO:0006955">
    <property type="term" value="P:immune response"/>
    <property type="evidence" value="ECO:0007669"/>
    <property type="project" value="TreeGrafter"/>
</dbReference>
<dbReference type="InterPro" id="IPR050119">
    <property type="entry name" value="CCR1-9-like"/>
</dbReference>
<reference evidence="15" key="1">
    <citation type="journal article" date="2014" name="Science">
        <title>Nonhuman genetics. Genomic basis for the convergent evolution of electric organs.</title>
        <authorList>
            <person name="Gallant J.R."/>
            <person name="Traeger L.L."/>
            <person name="Volkening J.D."/>
            <person name="Moffett H."/>
            <person name="Chen P.H."/>
            <person name="Novina C.D."/>
            <person name="Phillips G.N.Jr."/>
            <person name="Anand R."/>
            <person name="Wells G.B."/>
            <person name="Pinch M."/>
            <person name="Guth R."/>
            <person name="Unguez G.A."/>
            <person name="Albert J.S."/>
            <person name="Zakon H.H."/>
            <person name="Samanta M.P."/>
            <person name="Sussman M.R."/>
        </authorList>
    </citation>
    <scope>NUCLEOTIDE SEQUENCE [LARGE SCALE GENOMIC DNA]</scope>
</reference>
<dbReference type="SUPFAM" id="SSF81321">
    <property type="entry name" value="Family A G protein-coupled receptor-like"/>
    <property type="match status" value="1"/>
</dbReference>
<protein>
    <recommendedName>
        <fullName evidence="12">Type-1 angiotensin II receptor</fullName>
    </recommendedName>
</protein>
<evidence type="ECO:0000259" key="13">
    <source>
        <dbReference type="PROSITE" id="PS50262"/>
    </source>
</evidence>
<evidence type="ECO:0000313" key="14">
    <source>
        <dbReference type="Ensembl" id="ENSEEEP00000003607.1"/>
    </source>
</evidence>
<dbReference type="GO" id="GO:0019722">
    <property type="term" value="P:calcium-mediated signaling"/>
    <property type="evidence" value="ECO:0007669"/>
    <property type="project" value="TreeGrafter"/>
</dbReference>
<name>A0A4W4DXU3_ELEEL</name>
<dbReference type="InterPro" id="IPR017452">
    <property type="entry name" value="GPCR_Rhodpsn_7TM"/>
</dbReference>
<comment type="similarity">
    <text evidence="11">Belongs to the G-protein coupled receptor 1 family.</text>
</comment>
<feature type="transmembrane region" description="Helical" evidence="12">
    <location>
        <begin position="152"/>
        <end position="173"/>
    </location>
</feature>
<dbReference type="GO" id="GO:0004945">
    <property type="term" value="F:angiotensin type II receptor activity"/>
    <property type="evidence" value="ECO:0007669"/>
    <property type="project" value="UniProtKB-UniRule"/>
</dbReference>
<dbReference type="GO" id="GO:0001596">
    <property type="term" value="F:angiotensin type I receptor activity"/>
    <property type="evidence" value="ECO:0007669"/>
    <property type="project" value="UniProtKB-UniRule"/>
</dbReference>
<accession>A0A4W4DXU3</accession>
<dbReference type="GO" id="GO:0019957">
    <property type="term" value="F:C-C chemokine binding"/>
    <property type="evidence" value="ECO:0007669"/>
    <property type="project" value="TreeGrafter"/>
</dbReference>
<reference evidence="15" key="2">
    <citation type="journal article" date="2017" name="Sci. Adv.">
        <title>A tail of two voltages: Proteomic comparison of the three electric organs of the electric eel.</title>
        <authorList>
            <person name="Traeger L.L."/>
            <person name="Sabat G."/>
            <person name="Barrett-Wilt G.A."/>
            <person name="Wells G.B."/>
            <person name="Sussman M.R."/>
        </authorList>
    </citation>
    <scope>NUCLEOTIDE SEQUENCE [LARGE SCALE GENOMIC DNA]</scope>
</reference>
<evidence type="ECO:0000256" key="4">
    <source>
        <dbReference type="ARBA" id="ARBA00023040"/>
    </source>
</evidence>
<evidence type="ECO:0000256" key="9">
    <source>
        <dbReference type="ARBA" id="ARBA00023224"/>
    </source>
</evidence>
<dbReference type="GO" id="GO:0030593">
    <property type="term" value="P:neutrophil chemotaxis"/>
    <property type="evidence" value="ECO:0007669"/>
    <property type="project" value="TreeGrafter"/>
</dbReference>
<keyword evidence="15" id="KW-1185">Reference proteome</keyword>
<keyword evidence="6" id="KW-1015">Disulfide bond</keyword>
<dbReference type="GO" id="GO:0009897">
    <property type="term" value="C:external side of plasma membrane"/>
    <property type="evidence" value="ECO:0007669"/>
    <property type="project" value="TreeGrafter"/>
</dbReference>
<gene>
    <name evidence="14" type="primary">AGTR2</name>
</gene>
<comment type="function">
    <text evidence="10">Receptor for angiotensin II, a vasoconstricting peptide, which acts as a key regulator of blood pressure and sodium retention by the kidney. The activated receptor in turn couples to G-alpha proteins G(q) (GNAQ, GNA11, GNA14 or GNA15) and thus activates phospholipase C and increases the cytosolic Ca(2+) concentrations, which in turn triggers cellular responses such as stimulation of protein kinase C.</text>
</comment>
<keyword evidence="9 11" id="KW-0807">Transducer</keyword>
<feature type="transmembrane region" description="Helical" evidence="12">
    <location>
        <begin position="73"/>
        <end position="94"/>
    </location>
</feature>
<keyword evidence="2 11" id="KW-0812">Transmembrane</keyword>
<dbReference type="Pfam" id="PF00001">
    <property type="entry name" value="7tm_1"/>
    <property type="match status" value="1"/>
</dbReference>
<dbReference type="Proteomes" id="UP000314983">
    <property type="component" value="Chromosome 12"/>
</dbReference>
<keyword evidence="3 12" id="KW-1133">Transmembrane helix</keyword>
<reference evidence="14" key="5">
    <citation type="submission" date="2025-09" db="UniProtKB">
        <authorList>
            <consortium name="Ensembl"/>
        </authorList>
    </citation>
    <scope>IDENTIFICATION</scope>
</reference>
<evidence type="ECO:0000256" key="2">
    <source>
        <dbReference type="ARBA" id="ARBA00022692"/>
    </source>
</evidence>
<keyword evidence="8" id="KW-0325">Glycoprotein</keyword>
<evidence type="ECO:0000256" key="12">
    <source>
        <dbReference type="RuleBase" id="RU368058"/>
    </source>
</evidence>
<dbReference type="PANTHER" id="PTHR10489:SF952">
    <property type="entry name" value="TYPE-2 ANGIOTENSIN II RECEPTOR"/>
    <property type="match status" value="1"/>
</dbReference>
<feature type="transmembrane region" description="Helical" evidence="12">
    <location>
        <begin position="36"/>
        <end position="61"/>
    </location>
</feature>
<dbReference type="OMA" id="TFNCSHK"/>
<dbReference type="GO" id="GO:0019229">
    <property type="term" value="P:regulation of vasoconstriction"/>
    <property type="evidence" value="ECO:0007669"/>
    <property type="project" value="UniProtKB-UniRule"/>
</dbReference>
<dbReference type="PRINTS" id="PR00241">
    <property type="entry name" value="ANGIOTENSINR"/>
</dbReference>
<dbReference type="PRINTS" id="PR00237">
    <property type="entry name" value="GPCRRHODOPSN"/>
</dbReference>
<dbReference type="PROSITE" id="PS50262">
    <property type="entry name" value="G_PROTEIN_RECEP_F1_2"/>
    <property type="match status" value="1"/>
</dbReference>
<evidence type="ECO:0000256" key="11">
    <source>
        <dbReference type="RuleBase" id="RU000688"/>
    </source>
</evidence>
<feature type="transmembrane region" description="Helical" evidence="12">
    <location>
        <begin position="241"/>
        <end position="265"/>
    </location>
</feature>
<evidence type="ECO:0000256" key="6">
    <source>
        <dbReference type="ARBA" id="ARBA00023157"/>
    </source>
</evidence>
<dbReference type="GeneTree" id="ENSGT01130000278303"/>
<dbReference type="InterPro" id="IPR000190">
    <property type="entry name" value="ATII_AT1_rcpt"/>
</dbReference>
<sequence>MAGLLNINISLKNISLEEHELLPTCQKSSPIRHQNILIPTIYSIIFVLGIIGNGLVVFVLCHTSSRKTVANTYILNLALSDLLFLLSLPFWAVYYSFDYDWIFGQLMCKLCGGLLTLNLYASIFFITCMSMDRYMAIVHPLKSQRYRNLCRARLVSLLVWTAAGLSTAPTLVYRDTFHTGHVTACVIHFHSHSLFVGLALMKNILGFLLPFTIITSCYCGIIRHLLAAPGPDKSTSNLDKVLKMVGAVVLAFFLCWFPFHMLTFLDVLVSLKVVEACGVGQSVSLVLPFTICLGFSNSAVNPFLYCFVGNHFQEQLGGLAQTHVSGLFQKRGSFSTRLSSFSRKLSDLKDLLGLYDQHYIN</sequence>
<dbReference type="InterPro" id="IPR000248">
    <property type="entry name" value="ATII_rcpt"/>
</dbReference>
<dbReference type="STRING" id="8005.ENSEEEP00000003607"/>
<feature type="transmembrane region" description="Helical" evidence="12">
    <location>
        <begin position="193"/>
        <end position="221"/>
    </location>
</feature>
<dbReference type="Gene3D" id="1.20.1070.10">
    <property type="entry name" value="Rhodopsin 7-helix transmembrane proteins"/>
    <property type="match status" value="1"/>
</dbReference>
<dbReference type="InterPro" id="IPR000276">
    <property type="entry name" value="GPCR_Rhodpsn"/>
</dbReference>
<feature type="transmembrane region" description="Helical" evidence="12">
    <location>
        <begin position="285"/>
        <end position="308"/>
    </location>
</feature>
<reference evidence="14" key="4">
    <citation type="submission" date="2025-08" db="UniProtKB">
        <authorList>
            <consortium name="Ensembl"/>
        </authorList>
    </citation>
    <scope>IDENTIFICATION</scope>
</reference>
<feature type="domain" description="G-protein coupled receptors family 1 profile" evidence="13">
    <location>
        <begin position="52"/>
        <end position="305"/>
    </location>
</feature>
<organism evidence="14 15">
    <name type="scientific">Electrophorus electricus</name>
    <name type="common">Electric eel</name>
    <name type="synonym">Gymnotus electricus</name>
    <dbReference type="NCBI Taxonomy" id="8005"/>
    <lineage>
        <taxon>Eukaryota</taxon>
        <taxon>Metazoa</taxon>
        <taxon>Chordata</taxon>
        <taxon>Craniata</taxon>
        <taxon>Vertebrata</taxon>
        <taxon>Euteleostomi</taxon>
        <taxon>Actinopterygii</taxon>
        <taxon>Neopterygii</taxon>
        <taxon>Teleostei</taxon>
        <taxon>Ostariophysi</taxon>
        <taxon>Gymnotiformes</taxon>
        <taxon>Gymnotoidei</taxon>
        <taxon>Gymnotidae</taxon>
        <taxon>Electrophorus</taxon>
    </lineage>
</organism>
<evidence type="ECO:0000256" key="1">
    <source>
        <dbReference type="ARBA" id="ARBA00004141"/>
    </source>
</evidence>
<dbReference type="PANTHER" id="PTHR10489">
    <property type="entry name" value="CELL ADHESION MOLECULE"/>
    <property type="match status" value="1"/>
</dbReference>
<evidence type="ECO:0000256" key="10">
    <source>
        <dbReference type="ARBA" id="ARBA00046119"/>
    </source>
</evidence>
<feature type="transmembrane region" description="Helical" evidence="12">
    <location>
        <begin position="114"/>
        <end position="131"/>
    </location>
</feature>
<reference evidence="14" key="3">
    <citation type="submission" date="2020-05" db="EMBL/GenBank/DDBJ databases">
        <title>Electrophorus electricus (electric eel) genome, fEleEle1, primary haplotype.</title>
        <authorList>
            <person name="Myers G."/>
            <person name="Meyer A."/>
            <person name="Fedrigo O."/>
            <person name="Formenti G."/>
            <person name="Rhie A."/>
            <person name="Tracey A."/>
            <person name="Sims Y."/>
            <person name="Jarvis E.D."/>
        </authorList>
    </citation>
    <scope>NUCLEOTIDE SEQUENCE [LARGE SCALE GENOMIC DNA]</scope>
</reference>
<keyword evidence="12" id="KW-1003">Cell membrane</keyword>
<keyword evidence="4 11" id="KW-0297">G-protein coupled receptor</keyword>
<dbReference type="GO" id="GO:0007204">
    <property type="term" value="P:positive regulation of cytosolic calcium ion concentration"/>
    <property type="evidence" value="ECO:0007669"/>
    <property type="project" value="TreeGrafter"/>
</dbReference>
<dbReference type="GO" id="GO:0016493">
    <property type="term" value="F:C-C chemokine receptor activity"/>
    <property type="evidence" value="ECO:0007669"/>
    <property type="project" value="TreeGrafter"/>
</dbReference>
<evidence type="ECO:0000256" key="5">
    <source>
        <dbReference type="ARBA" id="ARBA00023136"/>
    </source>
</evidence>
<evidence type="ECO:0000256" key="8">
    <source>
        <dbReference type="ARBA" id="ARBA00023180"/>
    </source>
</evidence>
<evidence type="ECO:0000256" key="3">
    <source>
        <dbReference type="ARBA" id="ARBA00022989"/>
    </source>
</evidence>
<dbReference type="PROSITE" id="PS00237">
    <property type="entry name" value="G_PROTEIN_RECEP_F1_1"/>
    <property type="match status" value="1"/>
</dbReference>
<evidence type="ECO:0000256" key="7">
    <source>
        <dbReference type="ARBA" id="ARBA00023170"/>
    </source>
</evidence>
<evidence type="ECO:0000313" key="15">
    <source>
        <dbReference type="Proteomes" id="UP000314983"/>
    </source>
</evidence>
<dbReference type="PRINTS" id="PR00635">
    <property type="entry name" value="ANGIOTENSN1R"/>
</dbReference>
<keyword evidence="7 11" id="KW-0675">Receptor</keyword>
<dbReference type="Ensembl" id="ENSEEET00000003659.2">
    <property type="protein sequence ID" value="ENSEEEP00000003607.1"/>
    <property type="gene ID" value="ENSEEEG00000001973.2"/>
</dbReference>
<comment type="function">
    <text evidence="12">Receptor for angiotensin II, a vasoconstricting peptide, which acts as a key regulator of blood pressure and sodium retention by the kidney. The activated receptor in turn couples to G-alpha proteins G(q) and thus activates phospholipase C and increases the cytosolic Ca(2+) concentrations, which in turn triggers cellular responses such as stimulation of protein kinase C.</text>
</comment>
<dbReference type="AlphaFoldDB" id="A0A4W4DXU3"/>